<accession>A0A3B1DZE6</accession>
<name>A0A3B1DZE6_9ZZZZ</name>
<proteinExistence type="predicted"/>
<dbReference type="EMBL" id="UOGL01000512">
    <property type="protein sequence ID" value="VAX41080.1"/>
    <property type="molecule type" value="Genomic_DNA"/>
</dbReference>
<protein>
    <submittedName>
        <fullName evidence="1">Uncharacterized protein</fullName>
    </submittedName>
</protein>
<sequence>MRRNKLSCLAMAAFVVVAMSFQGEEAKAGIHIGAGPVSLNIGRGYVYAPYSYHVAPPVYYSQPVLVTSHRYPYYAVPQPPIVQTTYYAQPAYRAQPVYYNPPVVVAPYYHSRPSHGTYRYKVKYRRGLFHESVK</sequence>
<feature type="non-terminal residue" evidence="1">
    <location>
        <position position="134"/>
    </location>
</feature>
<organism evidence="1">
    <name type="scientific">hydrothermal vent metagenome</name>
    <dbReference type="NCBI Taxonomy" id="652676"/>
    <lineage>
        <taxon>unclassified sequences</taxon>
        <taxon>metagenomes</taxon>
        <taxon>ecological metagenomes</taxon>
    </lineage>
</organism>
<evidence type="ECO:0000313" key="1">
    <source>
        <dbReference type="EMBL" id="VAX41080.1"/>
    </source>
</evidence>
<gene>
    <name evidence="1" type="ORF">MNBD_PLANCTO02-2200</name>
</gene>
<reference evidence="1" key="1">
    <citation type="submission" date="2018-06" db="EMBL/GenBank/DDBJ databases">
        <authorList>
            <person name="Zhirakovskaya E."/>
        </authorList>
    </citation>
    <scope>NUCLEOTIDE SEQUENCE</scope>
</reference>
<dbReference type="AlphaFoldDB" id="A0A3B1DZE6"/>